<dbReference type="InterPro" id="IPR019637">
    <property type="entry name" value="DUF2501"/>
</dbReference>
<evidence type="ECO:0000313" key="3">
    <source>
        <dbReference type="Proteomes" id="UP001595665"/>
    </source>
</evidence>
<reference evidence="3" key="1">
    <citation type="journal article" date="2019" name="Int. J. Syst. Evol. Microbiol.">
        <title>The Global Catalogue of Microorganisms (GCM) 10K type strain sequencing project: providing services to taxonomists for standard genome sequencing and annotation.</title>
        <authorList>
            <consortium name="The Broad Institute Genomics Platform"/>
            <consortium name="The Broad Institute Genome Sequencing Center for Infectious Disease"/>
            <person name="Wu L."/>
            <person name="Ma J."/>
        </authorList>
    </citation>
    <scope>NUCLEOTIDE SEQUENCE [LARGE SCALE GENOMIC DNA]</scope>
    <source>
        <strain evidence="3">CCM 7480</strain>
    </source>
</reference>
<gene>
    <name evidence="2" type="ORF">ACFOPH_05955</name>
</gene>
<comment type="caution">
    <text evidence="2">The sequence shown here is derived from an EMBL/GenBank/DDBJ whole genome shotgun (WGS) entry which is preliminary data.</text>
</comment>
<name>A0ABV7PIQ8_9BURK</name>
<proteinExistence type="predicted"/>
<evidence type="ECO:0000313" key="2">
    <source>
        <dbReference type="EMBL" id="MFC3457787.1"/>
    </source>
</evidence>
<feature type="chain" id="PRO_5046673400" evidence="1">
    <location>
        <begin position="26"/>
        <end position="141"/>
    </location>
</feature>
<dbReference type="Proteomes" id="UP001595665">
    <property type="component" value="Unassembled WGS sequence"/>
</dbReference>
<protein>
    <submittedName>
        <fullName evidence="2">DUF2501 domain-containing protein</fullName>
    </submittedName>
</protein>
<dbReference type="EMBL" id="JBHRVV010000001">
    <property type="protein sequence ID" value="MFC3457787.1"/>
    <property type="molecule type" value="Genomic_DNA"/>
</dbReference>
<feature type="signal peptide" evidence="1">
    <location>
        <begin position="1"/>
        <end position="25"/>
    </location>
</feature>
<accession>A0ABV7PIQ8</accession>
<dbReference type="RefSeq" id="WP_312551134.1">
    <property type="nucleotide sequence ID" value="NZ_JBHRVV010000001.1"/>
</dbReference>
<keyword evidence="1" id="KW-0732">Signal</keyword>
<organism evidence="2 3">
    <name type="scientific">Massilia haematophila</name>
    <dbReference type="NCBI Taxonomy" id="457923"/>
    <lineage>
        <taxon>Bacteria</taxon>
        <taxon>Pseudomonadati</taxon>
        <taxon>Pseudomonadota</taxon>
        <taxon>Betaproteobacteria</taxon>
        <taxon>Burkholderiales</taxon>
        <taxon>Oxalobacteraceae</taxon>
        <taxon>Telluria group</taxon>
        <taxon>Massilia</taxon>
    </lineage>
</organism>
<dbReference type="Pfam" id="PF10696">
    <property type="entry name" value="DUF2501"/>
    <property type="match status" value="1"/>
</dbReference>
<sequence length="141" mass="14065">MMKLVMSGLAPLVFAATLLPHSAGAQVEGLLNKGGHGGGLKGLAGMASGPMTSGSMGNVAGLLQYCIGNNYLSGEGASSVKDQLMGKLPAGSENKDPGYSDGRKGLLHGSNGNMLNLGGGLTAEVTKKACDTVLAQAESFL</sequence>
<keyword evidence="3" id="KW-1185">Reference proteome</keyword>
<evidence type="ECO:0000256" key="1">
    <source>
        <dbReference type="SAM" id="SignalP"/>
    </source>
</evidence>